<feature type="non-terminal residue" evidence="2">
    <location>
        <position position="156"/>
    </location>
</feature>
<evidence type="ECO:0000256" key="1">
    <source>
        <dbReference type="SAM" id="MobiDB-lite"/>
    </source>
</evidence>
<feature type="compositionally biased region" description="Basic and acidic residues" evidence="1">
    <location>
        <begin position="136"/>
        <end position="146"/>
    </location>
</feature>
<protein>
    <submittedName>
        <fullName evidence="2">Uncharacterized protein</fullName>
    </submittedName>
</protein>
<dbReference type="Proteomes" id="UP000276991">
    <property type="component" value="Unassembled WGS sequence"/>
</dbReference>
<reference evidence="2 3" key="1">
    <citation type="submission" date="2018-08" db="EMBL/GenBank/DDBJ databases">
        <authorList>
            <person name="Laetsch R D."/>
            <person name="Stevens L."/>
            <person name="Kumar S."/>
            <person name="Blaxter L. M."/>
        </authorList>
    </citation>
    <scope>NUCLEOTIDE SEQUENCE [LARGE SCALE GENOMIC DNA]</scope>
</reference>
<name>A0A498SMX1_ACAVI</name>
<dbReference type="AlphaFoldDB" id="A0A498SMX1"/>
<proteinExistence type="predicted"/>
<gene>
    <name evidence="2" type="ORF">NAV_LOCUS9752</name>
</gene>
<sequence length="156" mass="17889">MLPFIGSITSNCCSILTQQEISREDLDGGTLTIIGLTMANKNNTNMQMSKESYCSDHLRSFIDDGGDNIDNNMIESANDILHFQRTLTRSAESLHSFGIKHLQSSTLRRHSHNLNNERHRTLVWVRPTREELMARASRRVSDEPKLLHHTQYDPVR</sequence>
<evidence type="ECO:0000313" key="3">
    <source>
        <dbReference type="Proteomes" id="UP000276991"/>
    </source>
</evidence>
<dbReference type="EMBL" id="UPTC01004440">
    <property type="protein sequence ID" value="VBB34961.1"/>
    <property type="molecule type" value="Genomic_DNA"/>
</dbReference>
<keyword evidence="3" id="KW-1185">Reference proteome</keyword>
<evidence type="ECO:0000313" key="2">
    <source>
        <dbReference type="EMBL" id="VBB34961.1"/>
    </source>
</evidence>
<dbReference type="OrthoDB" id="5855121at2759"/>
<feature type="region of interest" description="Disordered" evidence="1">
    <location>
        <begin position="136"/>
        <end position="156"/>
    </location>
</feature>
<organism evidence="2 3">
    <name type="scientific">Acanthocheilonema viteae</name>
    <name type="common">Filarial nematode worm</name>
    <name type="synonym">Dipetalonema viteae</name>
    <dbReference type="NCBI Taxonomy" id="6277"/>
    <lineage>
        <taxon>Eukaryota</taxon>
        <taxon>Metazoa</taxon>
        <taxon>Ecdysozoa</taxon>
        <taxon>Nematoda</taxon>
        <taxon>Chromadorea</taxon>
        <taxon>Rhabditida</taxon>
        <taxon>Spirurina</taxon>
        <taxon>Spiruromorpha</taxon>
        <taxon>Filarioidea</taxon>
        <taxon>Onchocercidae</taxon>
        <taxon>Acanthocheilonema</taxon>
    </lineage>
</organism>
<accession>A0A498SMX1</accession>